<dbReference type="InterPro" id="IPR001214">
    <property type="entry name" value="SET_dom"/>
</dbReference>
<keyword evidence="2" id="KW-1185">Reference proteome</keyword>
<dbReference type="GO" id="GO:0016279">
    <property type="term" value="F:protein-lysine N-methyltransferase activity"/>
    <property type="evidence" value="ECO:0007669"/>
    <property type="project" value="InterPro"/>
</dbReference>
<dbReference type="PANTHER" id="PTHR13271:SF151">
    <property type="entry name" value="SET DOMAIN-CONTAINING PROTEIN 4"/>
    <property type="match status" value="1"/>
</dbReference>
<sequence>MTADGMTSIRREAKRTKGAKYPSECVDHVPLFRWLKGLGWRNETGLRIGRFECTGKGLYSRKPLAEADCLIALPFEALIGLNVLERDEHFRSMFDESAVQERAQSLEKLPFQALLAFYLCVAKSAHFDPYLQSLPQTFSNPYFCTKQELVYLSEVLLQRMVEQNGLIKSGLERINSVLRDEWKDTVELERFKWAYFVVNTRSVFLDPMAVKMINSFLPSGSLFEDFLADEPSMALAPFLDFFNHRCGAKTVNGLSLSTSQIRDCLLKERPLELYYNLHTDTAYRAGEQIFISYGTHNNTKLLLEYGFSIPSNPDDFVELTIGTINAFMKHDPELRCLRLPREKYRFLADHRLDEQLFFVGDDLLSHNLAVCLTVLFVERNIHHMKAVAFAATPPLEPIRAIALRLVDFLLLECRQSIEGLNKLAGLSTAGTAYREYRRECEVFLNKIKNSF</sequence>
<dbReference type="Gene3D" id="3.90.1410.10">
    <property type="entry name" value="set domain protein methyltransferase, domain 1"/>
    <property type="match status" value="1"/>
</dbReference>
<organism evidence="1 2">
    <name type="scientific">Anopheles arabiensis</name>
    <name type="common">Mosquito</name>
    <dbReference type="NCBI Taxonomy" id="7173"/>
    <lineage>
        <taxon>Eukaryota</taxon>
        <taxon>Metazoa</taxon>
        <taxon>Ecdysozoa</taxon>
        <taxon>Arthropoda</taxon>
        <taxon>Hexapoda</taxon>
        <taxon>Insecta</taxon>
        <taxon>Pterygota</taxon>
        <taxon>Neoptera</taxon>
        <taxon>Endopterygota</taxon>
        <taxon>Diptera</taxon>
        <taxon>Nematocera</taxon>
        <taxon>Culicoidea</taxon>
        <taxon>Culicidae</taxon>
        <taxon>Anophelinae</taxon>
        <taxon>Anopheles</taxon>
    </lineage>
</organism>
<dbReference type="AlphaFoldDB" id="A0A3F2YSR2"/>
<dbReference type="PANTHER" id="PTHR13271">
    <property type="entry name" value="UNCHARACTERIZED PUTATIVE METHYLTRANSFERASE"/>
    <property type="match status" value="1"/>
</dbReference>
<dbReference type="PROSITE" id="PS50280">
    <property type="entry name" value="SET"/>
    <property type="match status" value="1"/>
</dbReference>
<dbReference type="EMBL" id="APCN01005863">
    <property type="status" value="NOT_ANNOTATED_CDS"/>
    <property type="molecule type" value="Genomic_DNA"/>
</dbReference>
<evidence type="ECO:0000313" key="2">
    <source>
        <dbReference type="Proteomes" id="UP000075840"/>
    </source>
</evidence>
<name>A0A3F2YSR2_ANOAR</name>
<dbReference type="EnsemblMetazoa" id="AARA017764-RA">
    <property type="protein sequence ID" value="AARA017764-PA"/>
    <property type="gene ID" value="AARA017764"/>
</dbReference>
<protein>
    <submittedName>
        <fullName evidence="1">Uncharacterized protein</fullName>
    </submittedName>
</protein>
<dbReference type="SUPFAM" id="SSF82199">
    <property type="entry name" value="SET domain"/>
    <property type="match status" value="1"/>
</dbReference>
<evidence type="ECO:0000313" key="1">
    <source>
        <dbReference type="EnsemblMetazoa" id="AARA017764-PA"/>
    </source>
</evidence>
<dbReference type="InterPro" id="IPR046341">
    <property type="entry name" value="SET_dom_sf"/>
</dbReference>
<dbReference type="VEuPathDB" id="VectorBase:AARA017764"/>
<reference evidence="1" key="1">
    <citation type="submission" date="2022-08" db="UniProtKB">
        <authorList>
            <consortium name="EnsemblMetazoa"/>
        </authorList>
    </citation>
    <scope>IDENTIFICATION</scope>
    <source>
        <strain evidence="1">Dongola</strain>
    </source>
</reference>
<dbReference type="InterPro" id="IPR044429">
    <property type="entry name" value="SETD4_SET"/>
</dbReference>
<accession>A0A3F2YSR2</accession>
<dbReference type="CDD" id="cd19177">
    <property type="entry name" value="SET_SETD4"/>
    <property type="match status" value="1"/>
</dbReference>
<proteinExistence type="predicted"/>
<dbReference type="Proteomes" id="UP000075840">
    <property type="component" value="Unassembled WGS sequence"/>
</dbReference>
<dbReference type="InterPro" id="IPR050600">
    <property type="entry name" value="SETD3_SETD6_MTase"/>
</dbReference>